<evidence type="ECO:0000313" key="8">
    <source>
        <dbReference type="Proteomes" id="UP000214746"/>
    </source>
</evidence>
<dbReference type="PANTHER" id="PTHR34858:SF1">
    <property type="entry name" value="CYSO-CYSTEINE PEPTIDASE"/>
    <property type="match status" value="1"/>
</dbReference>
<evidence type="ECO:0000256" key="1">
    <source>
        <dbReference type="ARBA" id="ARBA00022670"/>
    </source>
</evidence>
<keyword evidence="5" id="KW-0482">Metalloprotease</keyword>
<dbReference type="InterPro" id="IPR051929">
    <property type="entry name" value="VirAsm_ModProt"/>
</dbReference>
<dbReference type="EMBL" id="NHRJ02000004">
    <property type="protein sequence ID" value="PZE20955.1"/>
    <property type="molecule type" value="Genomic_DNA"/>
</dbReference>
<keyword evidence="4" id="KW-0862">Zinc</keyword>
<dbReference type="Proteomes" id="UP000214746">
    <property type="component" value="Unassembled WGS sequence"/>
</dbReference>
<dbReference type="SUPFAM" id="SSF102712">
    <property type="entry name" value="JAB1/MPN domain"/>
    <property type="match status" value="1"/>
</dbReference>
<evidence type="ECO:0000259" key="6">
    <source>
        <dbReference type="SMART" id="SM00232"/>
    </source>
</evidence>
<evidence type="ECO:0000313" key="7">
    <source>
        <dbReference type="EMBL" id="PZE20955.1"/>
    </source>
</evidence>
<keyword evidence="8" id="KW-1185">Reference proteome</keyword>
<sequence length="149" mass="16820">MITAIVVTKTIREEITRYCTQKKPHEACGFLFGHRIGSSLFVDEFMPVPNVAKDPARNFAMHPDHILLALHRPLEDHRLLAGTLHSHPAAPAAPSAQDLQTEWHKLPSHWIVSLLSESACDIRAYRYERQNDSKGTTRHVLIPISTAEK</sequence>
<comment type="caution">
    <text evidence="7">The sequence shown here is derived from an EMBL/GenBank/DDBJ whole genome shotgun (WGS) entry which is preliminary data.</text>
</comment>
<dbReference type="SMART" id="SM00232">
    <property type="entry name" value="JAB_MPN"/>
    <property type="match status" value="1"/>
</dbReference>
<dbReference type="AlphaFoldDB" id="A0A2W1NNC4"/>
<gene>
    <name evidence="7" type="ORF">CBW46_009705</name>
</gene>
<accession>A0A2W1NNC4</accession>
<evidence type="ECO:0000256" key="4">
    <source>
        <dbReference type="ARBA" id="ARBA00022833"/>
    </source>
</evidence>
<evidence type="ECO:0000256" key="5">
    <source>
        <dbReference type="ARBA" id="ARBA00023049"/>
    </source>
</evidence>
<feature type="domain" description="JAB1/MPN/MOV34 metalloenzyme" evidence="6">
    <location>
        <begin position="4"/>
        <end position="130"/>
    </location>
</feature>
<dbReference type="InterPro" id="IPR028090">
    <property type="entry name" value="JAB_dom_prok"/>
</dbReference>
<protein>
    <recommendedName>
        <fullName evidence="6">JAB1/MPN/MOV34 metalloenzyme domain-containing protein</fullName>
    </recommendedName>
</protein>
<dbReference type="PANTHER" id="PTHR34858">
    <property type="entry name" value="CYSO-CYSTEINE PEPTIDASE"/>
    <property type="match status" value="1"/>
</dbReference>
<keyword evidence="3" id="KW-0378">Hydrolase</keyword>
<dbReference type="GO" id="GO:0006508">
    <property type="term" value="P:proteolysis"/>
    <property type="evidence" value="ECO:0007669"/>
    <property type="project" value="UniProtKB-KW"/>
</dbReference>
<keyword evidence="2" id="KW-0479">Metal-binding</keyword>
<keyword evidence="1" id="KW-0645">Protease</keyword>
<dbReference type="Pfam" id="PF14464">
    <property type="entry name" value="Prok-JAB"/>
    <property type="match status" value="1"/>
</dbReference>
<dbReference type="RefSeq" id="WP_089199814.1">
    <property type="nucleotide sequence ID" value="NZ_NHRJ02000004.1"/>
</dbReference>
<proteinExistence type="predicted"/>
<organism evidence="7 8">
    <name type="scientific">Paenibacillus xerothermodurans</name>
    <dbReference type="NCBI Taxonomy" id="1977292"/>
    <lineage>
        <taxon>Bacteria</taxon>
        <taxon>Bacillati</taxon>
        <taxon>Bacillota</taxon>
        <taxon>Bacilli</taxon>
        <taxon>Bacillales</taxon>
        <taxon>Paenibacillaceae</taxon>
        <taxon>Paenibacillus</taxon>
    </lineage>
</organism>
<dbReference type="GO" id="GO:0008235">
    <property type="term" value="F:metalloexopeptidase activity"/>
    <property type="evidence" value="ECO:0007669"/>
    <property type="project" value="TreeGrafter"/>
</dbReference>
<evidence type="ECO:0000256" key="2">
    <source>
        <dbReference type="ARBA" id="ARBA00022723"/>
    </source>
</evidence>
<dbReference type="InterPro" id="IPR000555">
    <property type="entry name" value="JAMM/MPN+_dom"/>
</dbReference>
<dbReference type="Gene3D" id="3.40.140.10">
    <property type="entry name" value="Cytidine Deaminase, domain 2"/>
    <property type="match status" value="1"/>
</dbReference>
<name>A0A2W1NNC4_PAEXE</name>
<dbReference type="OrthoDB" id="9802958at2"/>
<dbReference type="GO" id="GO:0008270">
    <property type="term" value="F:zinc ion binding"/>
    <property type="evidence" value="ECO:0007669"/>
    <property type="project" value="TreeGrafter"/>
</dbReference>
<evidence type="ECO:0000256" key="3">
    <source>
        <dbReference type="ARBA" id="ARBA00022801"/>
    </source>
</evidence>
<reference evidence="7" key="1">
    <citation type="submission" date="2018-06" db="EMBL/GenBank/DDBJ databases">
        <title>Paenibacillus xerothermodurans sp. nov. an extremely dry heat resistant spore forming bacterium isolated from the soil of Cape Canaveral, Florida.</title>
        <authorList>
            <person name="Seuylemezian A."/>
            <person name="Kaur N."/>
            <person name="Patil P."/>
            <person name="Patil P."/>
            <person name="Mayilraj S."/>
            <person name="Vaishampayan P."/>
        </authorList>
    </citation>
    <scope>NUCLEOTIDE SEQUENCE [LARGE SCALE GENOMIC DNA]</scope>
    <source>
        <strain evidence="7">ATCC 27380</strain>
    </source>
</reference>